<dbReference type="OrthoDB" id="3828930at2"/>
<name>A0A2T0LSC4_9PSEU</name>
<keyword evidence="2 5" id="KW-0645">Protease</keyword>
<keyword evidence="3" id="KW-0064">Aspartyl protease</keyword>
<dbReference type="InterPro" id="IPR023430">
    <property type="entry name" value="Pept_HybD-like_dom_sf"/>
</dbReference>
<accession>A0A2T0LSC4</accession>
<dbReference type="GO" id="GO:0016485">
    <property type="term" value="P:protein processing"/>
    <property type="evidence" value="ECO:0007669"/>
    <property type="project" value="TreeGrafter"/>
</dbReference>
<dbReference type="Pfam" id="PF01750">
    <property type="entry name" value="HycI"/>
    <property type="match status" value="1"/>
</dbReference>
<dbReference type="PRINTS" id="PR00446">
    <property type="entry name" value="HYDRGNUPTAKE"/>
</dbReference>
<gene>
    <name evidence="5" type="ORF">B0I33_10792</name>
</gene>
<sequence length="181" mass="18819">MRPRVLVAGLGNGLLGDDGFGTEVVRRLADEVLPSWVQIADFGLRGGHLTCDLLGGYDTTVLIDATPHGGPPGGLYVLGAELDEEDPSALPALLDSHGFRPEAALRLLQVLGVDAGQVYLVGCEPVRGAGVGLSAPVAAAVGDAVRIVTDLVWGTEPARLAGSVHRFEVKAPRQLETVRGE</sequence>
<dbReference type="Proteomes" id="UP000238362">
    <property type="component" value="Unassembled WGS sequence"/>
</dbReference>
<keyword evidence="6" id="KW-1185">Reference proteome</keyword>
<dbReference type="PANTHER" id="PTHR30302:SF1">
    <property type="entry name" value="HYDROGENASE 2 MATURATION PROTEASE"/>
    <property type="match status" value="1"/>
</dbReference>
<dbReference type="NCBIfam" id="TIGR00072">
    <property type="entry name" value="hydrog_prot"/>
    <property type="match status" value="1"/>
</dbReference>
<reference evidence="5 6" key="1">
    <citation type="submission" date="2018-03" db="EMBL/GenBank/DDBJ databases">
        <title>Genomic Encyclopedia of Type Strains, Phase III (KMG-III): the genomes of soil and plant-associated and newly described type strains.</title>
        <authorList>
            <person name="Whitman W."/>
        </authorList>
    </citation>
    <scope>NUCLEOTIDE SEQUENCE [LARGE SCALE GENOMIC DNA]</scope>
    <source>
        <strain evidence="5 6">CGMCC 4.7125</strain>
    </source>
</reference>
<dbReference type="InterPro" id="IPR000671">
    <property type="entry name" value="Peptidase_A31"/>
</dbReference>
<organism evidence="5 6">
    <name type="scientific">Prauserella shujinwangii</name>
    <dbReference type="NCBI Taxonomy" id="1453103"/>
    <lineage>
        <taxon>Bacteria</taxon>
        <taxon>Bacillati</taxon>
        <taxon>Actinomycetota</taxon>
        <taxon>Actinomycetes</taxon>
        <taxon>Pseudonocardiales</taxon>
        <taxon>Pseudonocardiaceae</taxon>
        <taxon>Prauserella</taxon>
    </lineage>
</organism>
<dbReference type="GO" id="GO:0004190">
    <property type="term" value="F:aspartic-type endopeptidase activity"/>
    <property type="evidence" value="ECO:0007669"/>
    <property type="project" value="UniProtKB-KW"/>
</dbReference>
<evidence type="ECO:0000256" key="4">
    <source>
        <dbReference type="ARBA" id="ARBA00022801"/>
    </source>
</evidence>
<evidence type="ECO:0000256" key="1">
    <source>
        <dbReference type="ARBA" id="ARBA00006814"/>
    </source>
</evidence>
<comment type="caution">
    <text evidence="5">The sequence shown here is derived from an EMBL/GenBank/DDBJ whole genome shotgun (WGS) entry which is preliminary data.</text>
</comment>
<evidence type="ECO:0000313" key="5">
    <source>
        <dbReference type="EMBL" id="PRX46515.1"/>
    </source>
</evidence>
<dbReference type="EMBL" id="PVNH01000007">
    <property type="protein sequence ID" value="PRX46515.1"/>
    <property type="molecule type" value="Genomic_DNA"/>
</dbReference>
<dbReference type="RefSeq" id="WP_106179926.1">
    <property type="nucleotide sequence ID" value="NZ_PVNH01000007.1"/>
</dbReference>
<comment type="similarity">
    <text evidence="1">Belongs to the peptidase A31 family.</text>
</comment>
<evidence type="ECO:0000256" key="2">
    <source>
        <dbReference type="ARBA" id="ARBA00022670"/>
    </source>
</evidence>
<dbReference type="SUPFAM" id="SSF53163">
    <property type="entry name" value="HybD-like"/>
    <property type="match status" value="1"/>
</dbReference>
<proteinExistence type="inferred from homology"/>
<dbReference type="AlphaFoldDB" id="A0A2T0LSC4"/>
<dbReference type="Gene3D" id="3.40.50.1450">
    <property type="entry name" value="HybD-like"/>
    <property type="match status" value="1"/>
</dbReference>
<evidence type="ECO:0000256" key="3">
    <source>
        <dbReference type="ARBA" id="ARBA00022750"/>
    </source>
</evidence>
<protein>
    <submittedName>
        <fullName evidence="5">Hydrogenase maturation protease</fullName>
    </submittedName>
</protein>
<keyword evidence="4" id="KW-0378">Hydrolase</keyword>
<dbReference type="GO" id="GO:0008047">
    <property type="term" value="F:enzyme activator activity"/>
    <property type="evidence" value="ECO:0007669"/>
    <property type="project" value="InterPro"/>
</dbReference>
<dbReference type="PANTHER" id="PTHR30302">
    <property type="entry name" value="HYDROGENASE 1 MATURATION PROTEASE"/>
    <property type="match status" value="1"/>
</dbReference>
<evidence type="ECO:0000313" key="6">
    <source>
        <dbReference type="Proteomes" id="UP000238362"/>
    </source>
</evidence>